<keyword evidence="3" id="KW-1185">Reference proteome</keyword>
<dbReference type="AlphaFoldDB" id="A0AAN7UZF5"/>
<feature type="region of interest" description="Disordered" evidence="1">
    <location>
        <begin position="19"/>
        <end position="56"/>
    </location>
</feature>
<protein>
    <submittedName>
        <fullName evidence="2">Uncharacterized protein</fullName>
    </submittedName>
</protein>
<evidence type="ECO:0000313" key="3">
    <source>
        <dbReference type="Proteomes" id="UP001305414"/>
    </source>
</evidence>
<evidence type="ECO:0000313" key="2">
    <source>
        <dbReference type="EMBL" id="KAK5633734.1"/>
    </source>
</evidence>
<dbReference type="Proteomes" id="UP001305414">
    <property type="component" value="Unassembled WGS sequence"/>
</dbReference>
<organism evidence="2 3">
    <name type="scientific">Xylaria bambusicola</name>
    <dbReference type="NCBI Taxonomy" id="326684"/>
    <lineage>
        <taxon>Eukaryota</taxon>
        <taxon>Fungi</taxon>
        <taxon>Dikarya</taxon>
        <taxon>Ascomycota</taxon>
        <taxon>Pezizomycotina</taxon>
        <taxon>Sordariomycetes</taxon>
        <taxon>Xylariomycetidae</taxon>
        <taxon>Xylariales</taxon>
        <taxon>Xylariaceae</taxon>
        <taxon>Xylaria</taxon>
    </lineage>
</organism>
<reference evidence="2 3" key="1">
    <citation type="submission" date="2023-10" db="EMBL/GenBank/DDBJ databases">
        <title>Draft genome sequence of Xylaria bambusicola isolate GMP-LS, the root and basal stem rot pathogen of sugarcane in Indonesia.</title>
        <authorList>
            <person name="Selvaraj P."/>
            <person name="Muralishankar V."/>
            <person name="Muruganantham S."/>
            <person name="Sp S."/>
            <person name="Haryani S."/>
            <person name="Lau K.J.X."/>
            <person name="Naqvi N.I."/>
        </authorList>
    </citation>
    <scope>NUCLEOTIDE SEQUENCE [LARGE SCALE GENOMIC DNA]</scope>
    <source>
        <strain evidence="2">GMP-LS</strain>
    </source>
</reference>
<sequence length="82" mass="8758">MDKVLSDGTEGLVALSLRAAGGTGGARPLPLPKTRPPPSLRPDMAAEGGAYSTGEQNKAIWLARRRSRQNDASLETDRTLRE</sequence>
<name>A0AAN7UZF5_9PEZI</name>
<comment type="caution">
    <text evidence="2">The sequence shown here is derived from an EMBL/GenBank/DDBJ whole genome shotgun (WGS) entry which is preliminary data.</text>
</comment>
<proteinExistence type="predicted"/>
<accession>A0AAN7UZF5</accession>
<feature type="region of interest" description="Disordered" evidence="1">
    <location>
        <begin position="63"/>
        <end position="82"/>
    </location>
</feature>
<evidence type="ECO:0000256" key="1">
    <source>
        <dbReference type="SAM" id="MobiDB-lite"/>
    </source>
</evidence>
<feature type="compositionally biased region" description="Pro residues" evidence="1">
    <location>
        <begin position="29"/>
        <end position="40"/>
    </location>
</feature>
<dbReference type="EMBL" id="JAWHQM010000035">
    <property type="protein sequence ID" value="KAK5633734.1"/>
    <property type="molecule type" value="Genomic_DNA"/>
</dbReference>
<gene>
    <name evidence="2" type="ORF">RRF57_009448</name>
</gene>